<feature type="transmembrane region" description="Helical" evidence="1">
    <location>
        <begin position="6"/>
        <end position="32"/>
    </location>
</feature>
<keyword evidence="3" id="KW-1185">Reference proteome</keyword>
<evidence type="ECO:0000313" key="2">
    <source>
        <dbReference type="EMBL" id="MCB4808093.1"/>
    </source>
</evidence>
<dbReference type="CDD" id="cd20170">
    <property type="entry name" value="Peptidase_M90-like"/>
    <property type="match status" value="1"/>
</dbReference>
<comment type="caution">
    <text evidence="2">The sequence shown here is derived from an EMBL/GenBank/DDBJ whole genome shotgun (WGS) entry which is preliminary data.</text>
</comment>
<organism evidence="2 3">
    <name type="scientific">Neotamlana sargassicola</name>
    <dbReference type="NCBI Taxonomy" id="2883125"/>
    <lineage>
        <taxon>Bacteria</taxon>
        <taxon>Pseudomonadati</taxon>
        <taxon>Bacteroidota</taxon>
        <taxon>Flavobacteriia</taxon>
        <taxon>Flavobacteriales</taxon>
        <taxon>Flavobacteriaceae</taxon>
        <taxon>Neotamlana</taxon>
    </lineage>
</organism>
<dbReference type="InterPro" id="IPR042252">
    <property type="entry name" value="MtfA_N"/>
</dbReference>
<keyword evidence="1" id="KW-1133">Transmembrane helix</keyword>
<dbReference type="PANTHER" id="PTHR30164:SF2">
    <property type="entry name" value="PROTEIN MTFA"/>
    <property type="match status" value="1"/>
</dbReference>
<keyword evidence="1" id="KW-0812">Transmembrane</keyword>
<evidence type="ECO:0000313" key="3">
    <source>
        <dbReference type="Proteomes" id="UP001139286"/>
    </source>
</evidence>
<evidence type="ECO:0000256" key="1">
    <source>
        <dbReference type="SAM" id="Phobius"/>
    </source>
</evidence>
<dbReference type="GO" id="GO:0005829">
    <property type="term" value="C:cytosol"/>
    <property type="evidence" value="ECO:0007669"/>
    <property type="project" value="TreeGrafter"/>
</dbReference>
<dbReference type="RefSeq" id="WP_226695509.1">
    <property type="nucleotide sequence ID" value="NZ_JAJAPX010000002.1"/>
</dbReference>
<dbReference type="InterPro" id="IPR010384">
    <property type="entry name" value="MtfA_fam"/>
</dbReference>
<reference evidence="2" key="1">
    <citation type="submission" date="2021-10" db="EMBL/GenBank/DDBJ databases">
        <title>Tamlana sargassums sp. nov., and Tamlana laminarinivorans sp. nov., two new bacteria isolated from the brown alga.</title>
        <authorList>
            <person name="Li J."/>
        </authorList>
    </citation>
    <scope>NUCLEOTIDE SEQUENCE</scope>
    <source>
        <strain evidence="2">62-3</strain>
    </source>
</reference>
<dbReference type="Gene3D" id="1.10.472.150">
    <property type="entry name" value="Glucose-regulated metallo-peptidase M90, N-terminal domain"/>
    <property type="match status" value="1"/>
</dbReference>
<protein>
    <submittedName>
        <fullName evidence="2">Zinc-dependent peptidase</fullName>
    </submittedName>
</protein>
<name>A0A9X1I697_9FLAO</name>
<dbReference type="AlphaFoldDB" id="A0A9X1I697"/>
<dbReference type="SUPFAM" id="SSF55486">
    <property type="entry name" value="Metalloproteases ('zincins'), catalytic domain"/>
    <property type="match status" value="1"/>
</dbReference>
<dbReference type="Pfam" id="PF06167">
    <property type="entry name" value="Peptidase_M90"/>
    <property type="match status" value="1"/>
</dbReference>
<proteinExistence type="predicted"/>
<keyword evidence="1" id="KW-0472">Membrane</keyword>
<accession>A0A9X1I697</accession>
<sequence length="278" mass="33095">MDLEKLNIGVIILIFFIAFLLFKIFSFSFKLLETAYVIKFRKPFYNHLYLRLKRLKPEEKLILKNNFSFYKRLNKKEQRYFEHRLHKFLDEKDFVGRDDLIITTEMRVLISATAVMLTFGFRDFYIDIISRIVVYPKIFYSTSNKTYNKGEFNPRLKSLVLSWEDFKKGYAVNNDNLNLGIHEFTHAIQINSLKSRDVSSVIFTDSFSELSKLLNTNQHLKNKLMASNYFRKYAFTNQFEFLAVAIETFIETPGAFKSQFPEVYYKIKQMLNFNIAGY</sequence>
<dbReference type="PANTHER" id="PTHR30164">
    <property type="entry name" value="MTFA PEPTIDASE"/>
    <property type="match status" value="1"/>
</dbReference>
<dbReference type="EMBL" id="JAJAPX010000002">
    <property type="protein sequence ID" value="MCB4808093.1"/>
    <property type="molecule type" value="Genomic_DNA"/>
</dbReference>
<dbReference type="GO" id="GO:0004177">
    <property type="term" value="F:aminopeptidase activity"/>
    <property type="evidence" value="ECO:0007669"/>
    <property type="project" value="TreeGrafter"/>
</dbReference>
<gene>
    <name evidence="2" type="ORF">LG651_07490</name>
</gene>
<dbReference type="Proteomes" id="UP001139286">
    <property type="component" value="Unassembled WGS sequence"/>
</dbReference>